<protein>
    <submittedName>
        <fullName evidence="2">Uncharacterized protein</fullName>
    </submittedName>
</protein>
<evidence type="ECO:0000256" key="1">
    <source>
        <dbReference type="SAM" id="MobiDB-lite"/>
    </source>
</evidence>
<evidence type="ECO:0000313" key="3">
    <source>
        <dbReference type="Proteomes" id="UP000215931"/>
    </source>
</evidence>
<dbReference type="Proteomes" id="UP000215931">
    <property type="component" value="Unassembled WGS sequence"/>
</dbReference>
<organism evidence="2 3">
    <name type="scientific">Mesorhizobium wenxiniae</name>
    <dbReference type="NCBI Taxonomy" id="2014805"/>
    <lineage>
        <taxon>Bacteria</taxon>
        <taxon>Pseudomonadati</taxon>
        <taxon>Pseudomonadota</taxon>
        <taxon>Alphaproteobacteria</taxon>
        <taxon>Hyphomicrobiales</taxon>
        <taxon>Phyllobacteriaceae</taxon>
        <taxon>Mesorhizobium</taxon>
    </lineage>
</organism>
<sequence>MRLKMERKLQSSKDTQEIAKFSGFGQVPIMSGKDNGVTAIARPHVVGARRQRAIGQSEIDAKQPLRTRSDHAA</sequence>
<accession>A0A271K7X4</accession>
<reference evidence="2 3" key="1">
    <citation type="submission" date="2017-08" db="EMBL/GenBank/DDBJ databases">
        <title>Mesorhizobium wenxinae sp. nov., a novel rhizobial species isolated from root nodules of chickpea (Cicer arietinum L.).</title>
        <authorList>
            <person name="Zhang J."/>
        </authorList>
    </citation>
    <scope>NUCLEOTIDE SEQUENCE [LARGE SCALE GENOMIC DNA]</scope>
    <source>
        <strain evidence="3">WYCCWR 10019</strain>
    </source>
</reference>
<comment type="caution">
    <text evidence="2">The sequence shown here is derived from an EMBL/GenBank/DDBJ whole genome shotgun (WGS) entry which is preliminary data.</text>
</comment>
<dbReference type="AlphaFoldDB" id="A0A271K7X4"/>
<keyword evidence="3" id="KW-1185">Reference proteome</keyword>
<feature type="compositionally biased region" description="Basic and acidic residues" evidence="1">
    <location>
        <begin position="59"/>
        <end position="73"/>
    </location>
</feature>
<gene>
    <name evidence="2" type="ORF">CIT31_32120</name>
</gene>
<feature type="region of interest" description="Disordered" evidence="1">
    <location>
        <begin position="49"/>
        <end position="73"/>
    </location>
</feature>
<dbReference type="EMBL" id="NPKH01000039">
    <property type="protein sequence ID" value="PAP91858.1"/>
    <property type="molecule type" value="Genomic_DNA"/>
</dbReference>
<proteinExistence type="predicted"/>
<evidence type="ECO:0000313" key="2">
    <source>
        <dbReference type="EMBL" id="PAP91858.1"/>
    </source>
</evidence>
<name>A0A271K7X4_9HYPH</name>